<reference evidence="3 4" key="1">
    <citation type="journal article" date="2017" name="Curr. Biol.">
        <title>The Evolution of Venom by Co-option of Single-Copy Genes.</title>
        <authorList>
            <person name="Martinson E.O."/>
            <person name="Mrinalini"/>
            <person name="Kelkar Y.D."/>
            <person name="Chang C.H."/>
            <person name="Werren J.H."/>
        </authorList>
    </citation>
    <scope>NUCLEOTIDE SEQUENCE [LARGE SCALE GENOMIC DNA]</scope>
    <source>
        <strain evidence="3 4">Alberta</strain>
        <tissue evidence="3">Whole body</tissue>
    </source>
</reference>
<evidence type="ECO:0000313" key="4">
    <source>
        <dbReference type="Proteomes" id="UP000215335"/>
    </source>
</evidence>
<keyword evidence="2" id="KW-0732">Signal</keyword>
<organism evidence="3 4">
    <name type="scientific">Trichomalopsis sarcophagae</name>
    <dbReference type="NCBI Taxonomy" id="543379"/>
    <lineage>
        <taxon>Eukaryota</taxon>
        <taxon>Metazoa</taxon>
        <taxon>Ecdysozoa</taxon>
        <taxon>Arthropoda</taxon>
        <taxon>Hexapoda</taxon>
        <taxon>Insecta</taxon>
        <taxon>Pterygota</taxon>
        <taxon>Neoptera</taxon>
        <taxon>Endopterygota</taxon>
        <taxon>Hymenoptera</taxon>
        <taxon>Apocrita</taxon>
        <taxon>Proctotrupomorpha</taxon>
        <taxon>Chalcidoidea</taxon>
        <taxon>Pteromalidae</taxon>
        <taxon>Pteromalinae</taxon>
        <taxon>Trichomalopsis</taxon>
    </lineage>
</organism>
<dbReference type="OrthoDB" id="7700260at2759"/>
<comment type="caution">
    <text evidence="3">The sequence shown here is derived from an EMBL/GenBank/DDBJ whole genome shotgun (WGS) entry which is preliminary data.</text>
</comment>
<dbReference type="InterPro" id="IPR031983">
    <property type="entry name" value="DUF4786"/>
</dbReference>
<sequence>MTGRLLLVLALLAVHLVDGGADPIPEPCHKAQLICEQLLKSVGRSNNASEAAAGDGKALKGGVEGVGRQTEPNAKLLDDSSPQESNGVNSRQHKALFVDYPASQRVYQDKRSSSVRKKHQKKPPGKSKNKKPESEIFFVRLPPTPYSYVPGLGYISQPPSFSTASLAGSLAKPQRNPFIKLPIDFVSNGKPTAVYRWPPRAPPSKQKPSKTHHQKYRPDSPIIKLNRGPYIFDGRPKSVYLMKRNPATRPNRF</sequence>
<feature type="compositionally biased region" description="Polar residues" evidence="1">
    <location>
        <begin position="80"/>
        <end position="90"/>
    </location>
</feature>
<dbReference type="EMBL" id="NNAY01000224">
    <property type="protein sequence ID" value="OXU29882.1"/>
    <property type="molecule type" value="Genomic_DNA"/>
</dbReference>
<feature type="region of interest" description="Disordered" evidence="1">
    <location>
        <begin position="48"/>
        <end position="94"/>
    </location>
</feature>
<evidence type="ECO:0008006" key="5">
    <source>
        <dbReference type="Google" id="ProtNLM"/>
    </source>
</evidence>
<dbReference type="AlphaFoldDB" id="A0A232FGR4"/>
<feature type="region of interest" description="Disordered" evidence="1">
    <location>
        <begin position="106"/>
        <end position="134"/>
    </location>
</feature>
<feature type="signal peptide" evidence="2">
    <location>
        <begin position="1"/>
        <end position="21"/>
    </location>
</feature>
<feature type="region of interest" description="Disordered" evidence="1">
    <location>
        <begin position="199"/>
        <end position="220"/>
    </location>
</feature>
<feature type="chain" id="PRO_5013234844" description="DUF4794 domain-containing protein" evidence="2">
    <location>
        <begin position="22"/>
        <end position="253"/>
    </location>
</feature>
<feature type="compositionally biased region" description="Basic residues" evidence="1">
    <location>
        <begin position="113"/>
        <end position="129"/>
    </location>
</feature>
<proteinExistence type="predicted"/>
<evidence type="ECO:0000256" key="2">
    <source>
        <dbReference type="SAM" id="SignalP"/>
    </source>
</evidence>
<dbReference type="Proteomes" id="UP000215335">
    <property type="component" value="Unassembled WGS sequence"/>
</dbReference>
<name>A0A232FGR4_9HYME</name>
<evidence type="ECO:0000256" key="1">
    <source>
        <dbReference type="SAM" id="MobiDB-lite"/>
    </source>
</evidence>
<gene>
    <name evidence="3" type="ORF">TSAR_001045</name>
</gene>
<protein>
    <recommendedName>
        <fullName evidence="5">DUF4794 domain-containing protein</fullName>
    </recommendedName>
</protein>
<keyword evidence="4" id="KW-1185">Reference proteome</keyword>
<dbReference type="Pfam" id="PF16027">
    <property type="entry name" value="DUF4786"/>
    <property type="match status" value="1"/>
</dbReference>
<evidence type="ECO:0000313" key="3">
    <source>
        <dbReference type="EMBL" id="OXU29882.1"/>
    </source>
</evidence>
<accession>A0A232FGR4</accession>